<dbReference type="InterPro" id="IPR002018">
    <property type="entry name" value="CarbesteraseB"/>
</dbReference>
<dbReference type="AlphaFoldDB" id="A0A9Q8ZIZ6"/>
<accession>A0A9Q8ZIZ6</accession>
<evidence type="ECO:0000256" key="3">
    <source>
        <dbReference type="RuleBase" id="RU361235"/>
    </source>
</evidence>
<name>A0A9Q8ZIZ6_CURCL</name>
<dbReference type="Proteomes" id="UP001056012">
    <property type="component" value="Chromosome 6"/>
</dbReference>
<dbReference type="Gene3D" id="3.40.50.1820">
    <property type="entry name" value="alpha/beta hydrolase"/>
    <property type="match status" value="1"/>
</dbReference>
<dbReference type="SUPFAM" id="SSF53474">
    <property type="entry name" value="alpha/beta-Hydrolases"/>
    <property type="match status" value="1"/>
</dbReference>
<evidence type="ECO:0000313" key="7">
    <source>
        <dbReference type="Proteomes" id="UP001056012"/>
    </source>
</evidence>
<dbReference type="VEuPathDB" id="FungiDB:yc1106_08262"/>
<dbReference type="InterPro" id="IPR019819">
    <property type="entry name" value="Carboxylesterase_B_CS"/>
</dbReference>
<proteinExistence type="inferred from homology"/>
<dbReference type="GO" id="GO:0016787">
    <property type="term" value="F:hydrolase activity"/>
    <property type="evidence" value="ECO:0007669"/>
    <property type="project" value="UniProtKB-KW"/>
</dbReference>
<keyword evidence="3" id="KW-0732">Signal</keyword>
<protein>
    <recommendedName>
        <fullName evidence="3">Carboxylic ester hydrolase</fullName>
        <ecNumber evidence="3">3.1.1.-</ecNumber>
    </recommendedName>
</protein>
<feature type="domain" description="Carboxylesterase type B" evidence="5">
    <location>
        <begin position="23"/>
        <end position="497"/>
    </location>
</feature>
<sequence length="588" mass="63468">MLRWLLCVAFLFHWALALDEVVDLGYAKYQGKSIGNGVVRWAGMRFARSPSRKEGLRFAAPQDPVQEEGIVNATTFGPLCIGTRSDLSAETGGTHSEDCLFVNVFAPSKATEKSLLPVYVFIQGGGFNMNGNADYNGADLIEAGDNSMVVVNFNYRVGPYGFLASKEIVANQSLSLNNGLKDQRQALKWVQKYIAKFGGDPNHVTIGGASAGGGSVVFHLTAYGGRDDGLFHAAAAESAAFPTLRSVQDSQWQYDELLRQTSCKDMDCLVNLDAVAFQTAVRTMKKPFPGGDGPPLFFWNPTLDNDFIQDLTFNQLQAGRYVHVPTIFGSATHDGVIFTPKSVMTLSKSTSFLTDQYPTVKWNAIRQVWGSDTAIAAASDERWRSVTADIYGAIRYGCPGLAISSIYASNKSDSTWHYRWNVGPALHVGELLSIWNNGTTAAGVFVQAYWASFIRSYDPNKHAAEFLASKGSELKSPQWDTFDPKVQNRIVFSDDNNVSMENVSDVEQKRCEAIDVMGLNVKQPTSGSAGSSGSASGATSGATSGSSGPSSGSSQTPSHSSGNRDAPLSLASLIFASIIMGAWQWAPF</sequence>
<keyword evidence="7" id="KW-1185">Reference proteome</keyword>
<evidence type="ECO:0000313" key="6">
    <source>
        <dbReference type="EMBL" id="USP80988.1"/>
    </source>
</evidence>
<comment type="similarity">
    <text evidence="1 3">Belongs to the type-B carboxylesterase/lipase family.</text>
</comment>
<dbReference type="InterPro" id="IPR029058">
    <property type="entry name" value="AB_hydrolase_fold"/>
</dbReference>
<evidence type="ECO:0000256" key="4">
    <source>
        <dbReference type="SAM" id="MobiDB-lite"/>
    </source>
</evidence>
<reference evidence="6" key="1">
    <citation type="submission" date="2021-12" db="EMBL/GenBank/DDBJ databases">
        <title>Curvularia clavata genome.</title>
        <authorList>
            <person name="Cao Y."/>
        </authorList>
    </citation>
    <scope>NUCLEOTIDE SEQUENCE</scope>
    <source>
        <strain evidence="6">Yc1106</strain>
    </source>
</reference>
<feature type="compositionally biased region" description="Low complexity" evidence="4">
    <location>
        <begin position="524"/>
        <end position="561"/>
    </location>
</feature>
<dbReference type="PANTHER" id="PTHR11559">
    <property type="entry name" value="CARBOXYLESTERASE"/>
    <property type="match status" value="1"/>
</dbReference>
<feature type="region of interest" description="Disordered" evidence="4">
    <location>
        <begin position="522"/>
        <end position="565"/>
    </location>
</feature>
<dbReference type="EMBL" id="CP089279">
    <property type="protein sequence ID" value="USP80988.1"/>
    <property type="molecule type" value="Genomic_DNA"/>
</dbReference>
<dbReference type="PROSITE" id="PS00122">
    <property type="entry name" value="CARBOXYLESTERASE_B_1"/>
    <property type="match status" value="1"/>
</dbReference>
<gene>
    <name evidence="6" type="ORF">yc1106_08262</name>
</gene>
<dbReference type="InterPro" id="IPR050309">
    <property type="entry name" value="Type-B_Carboxylest/Lipase"/>
</dbReference>
<feature type="signal peptide" evidence="3">
    <location>
        <begin position="1"/>
        <end position="17"/>
    </location>
</feature>
<dbReference type="OrthoDB" id="408631at2759"/>
<evidence type="ECO:0000259" key="5">
    <source>
        <dbReference type="Pfam" id="PF00135"/>
    </source>
</evidence>
<organism evidence="6 7">
    <name type="scientific">Curvularia clavata</name>
    <dbReference type="NCBI Taxonomy" id="95742"/>
    <lineage>
        <taxon>Eukaryota</taxon>
        <taxon>Fungi</taxon>
        <taxon>Dikarya</taxon>
        <taxon>Ascomycota</taxon>
        <taxon>Pezizomycotina</taxon>
        <taxon>Dothideomycetes</taxon>
        <taxon>Pleosporomycetidae</taxon>
        <taxon>Pleosporales</taxon>
        <taxon>Pleosporineae</taxon>
        <taxon>Pleosporaceae</taxon>
        <taxon>Curvularia</taxon>
    </lineage>
</organism>
<dbReference type="EC" id="3.1.1.-" evidence="3"/>
<evidence type="ECO:0000256" key="1">
    <source>
        <dbReference type="ARBA" id="ARBA00005964"/>
    </source>
</evidence>
<feature type="chain" id="PRO_5040527602" description="Carboxylic ester hydrolase" evidence="3">
    <location>
        <begin position="18"/>
        <end position="588"/>
    </location>
</feature>
<dbReference type="InterPro" id="IPR019826">
    <property type="entry name" value="Carboxylesterase_B_AS"/>
</dbReference>
<keyword evidence="2 3" id="KW-0378">Hydrolase</keyword>
<dbReference type="PROSITE" id="PS00941">
    <property type="entry name" value="CARBOXYLESTERASE_B_2"/>
    <property type="match status" value="1"/>
</dbReference>
<evidence type="ECO:0000256" key="2">
    <source>
        <dbReference type="ARBA" id="ARBA00022801"/>
    </source>
</evidence>
<dbReference type="Pfam" id="PF00135">
    <property type="entry name" value="COesterase"/>
    <property type="match status" value="1"/>
</dbReference>